<evidence type="ECO:0000256" key="1">
    <source>
        <dbReference type="SAM" id="Phobius"/>
    </source>
</evidence>
<dbReference type="AlphaFoldDB" id="A0AAD7K0P2"/>
<dbReference type="SUPFAM" id="SSF48317">
    <property type="entry name" value="Acid phosphatase/Vanadium-dependent haloperoxidase"/>
    <property type="match status" value="1"/>
</dbReference>
<keyword evidence="1" id="KW-0472">Membrane</keyword>
<dbReference type="Pfam" id="PF01569">
    <property type="entry name" value="PAP2"/>
    <property type="match status" value="1"/>
</dbReference>
<dbReference type="EMBL" id="JARJLG010000015">
    <property type="protein sequence ID" value="KAJ7774642.1"/>
    <property type="molecule type" value="Genomic_DNA"/>
</dbReference>
<accession>A0AAD7K0P2</accession>
<keyword evidence="1" id="KW-0812">Transmembrane</keyword>
<dbReference type="InterPro" id="IPR000326">
    <property type="entry name" value="PAP2/HPO"/>
</dbReference>
<feature type="transmembrane region" description="Helical" evidence="1">
    <location>
        <begin position="20"/>
        <end position="45"/>
    </location>
</feature>
<dbReference type="GO" id="GO:0042392">
    <property type="term" value="F:sphingosine-1-phosphate phosphatase activity"/>
    <property type="evidence" value="ECO:0007669"/>
    <property type="project" value="TreeGrafter"/>
</dbReference>
<protein>
    <submittedName>
        <fullName evidence="3">PAP2-domain-containing protein</fullName>
    </submittedName>
</protein>
<name>A0AAD7K0P2_9AGAR</name>
<keyword evidence="4" id="KW-1185">Reference proteome</keyword>
<evidence type="ECO:0000259" key="2">
    <source>
        <dbReference type="SMART" id="SM00014"/>
    </source>
</evidence>
<dbReference type="SMART" id="SM00014">
    <property type="entry name" value="acidPPc"/>
    <property type="match status" value="1"/>
</dbReference>
<feature type="domain" description="Phosphatidic acid phosphatase type 2/haloperoxidase" evidence="2">
    <location>
        <begin position="31"/>
        <end position="147"/>
    </location>
</feature>
<organism evidence="3 4">
    <name type="scientific">Mycena maculata</name>
    <dbReference type="NCBI Taxonomy" id="230809"/>
    <lineage>
        <taxon>Eukaryota</taxon>
        <taxon>Fungi</taxon>
        <taxon>Dikarya</taxon>
        <taxon>Basidiomycota</taxon>
        <taxon>Agaricomycotina</taxon>
        <taxon>Agaricomycetes</taxon>
        <taxon>Agaricomycetidae</taxon>
        <taxon>Agaricales</taxon>
        <taxon>Marasmiineae</taxon>
        <taxon>Mycenaceae</taxon>
        <taxon>Mycena</taxon>
    </lineage>
</organism>
<proteinExistence type="predicted"/>
<feature type="transmembrane region" description="Helical" evidence="1">
    <location>
        <begin position="104"/>
        <end position="124"/>
    </location>
</feature>
<keyword evidence="1" id="KW-1133">Transmembrane helix</keyword>
<dbReference type="PANTHER" id="PTHR14969:SF13">
    <property type="entry name" value="AT30094P"/>
    <property type="match status" value="1"/>
</dbReference>
<feature type="transmembrane region" description="Helical" evidence="1">
    <location>
        <begin position="66"/>
        <end position="92"/>
    </location>
</feature>
<dbReference type="InterPro" id="IPR036938">
    <property type="entry name" value="PAP2/HPO_sf"/>
</dbReference>
<dbReference type="Proteomes" id="UP001215280">
    <property type="component" value="Unassembled WGS sequence"/>
</dbReference>
<comment type="caution">
    <text evidence="3">The sequence shown here is derived from an EMBL/GenBank/DDBJ whole genome shotgun (WGS) entry which is preliminary data.</text>
</comment>
<feature type="transmembrane region" description="Helical" evidence="1">
    <location>
        <begin position="131"/>
        <end position="151"/>
    </location>
</feature>
<evidence type="ECO:0000313" key="4">
    <source>
        <dbReference type="Proteomes" id="UP001215280"/>
    </source>
</evidence>
<reference evidence="3" key="1">
    <citation type="submission" date="2023-03" db="EMBL/GenBank/DDBJ databases">
        <title>Massive genome expansion in bonnet fungi (Mycena s.s.) driven by repeated elements and novel gene families across ecological guilds.</title>
        <authorList>
            <consortium name="Lawrence Berkeley National Laboratory"/>
            <person name="Harder C.B."/>
            <person name="Miyauchi S."/>
            <person name="Viragh M."/>
            <person name="Kuo A."/>
            <person name="Thoen E."/>
            <person name="Andreopoulos B."/>
            <person name="Lu D."/>
            <person name="Skrede I."/>
            <person name="Drula E."/>
            <person name="Henrissat B."/>
            <person name="Morin E."/>
            <person name="Kohler A."/>
            <person name="Barry K."/>
            <person name="LaButti K."/>
            <person name="Morin E."/>
            <person name="Salamov A."/>
            <person name="Lipzen A."/>
            <person name="Mereny Z."/>
            <person name="Hegedus B."/>
            <person name="Baldrian P."/>
            <person name="Stursova M."/>
            <person name="Weitz H."/>
            <person name="Taylor A."/>
            <person name="Grigoriev I.V."/>
            <person name="Nagy L.G."/>
            <person name="Martin F."/>
            <person name="Kauserud H."/>
        </authorList>
    </citation>
    <scope>NUCLEOTIDE SEQUENCE</scope>
    <source>
        <strain evidence="3">CBHHK188m</strain>
    </source>
</reference>
<sequence>MPWLLSFLDRTHFTVTALTATAILITRSAAVLYFGAGALACSLSVKLLKHGIRQPRPASQKQKKTYGMPSTHSATISYYATFLALACVYLPLHPSLPASTLVRALVPVVVLPCATLIALSRIWLGHHTWPQVAVGCTYGVGFAGVWFTLWVNWLQEHGRTAEGIFNSFFLSEG</sequence>
<evidence type="ECO:0000313" key="3">
    <source>
        <dbReference type="EMBL" id="KAJ7774642.1"/>
    </source>
</evidence>
<dbReference type="PANTHER" id="PTHR14969">
    <property type="entry name" value="SPHINGOSINE-1-PHOSPHATE PHOSPHOHYDROLASE"/>
    <property type="match status" value="1"/>
</dbReference>
<gene>
    <name evidence="3" type="ORF">DFH07DRAFT_865920</name>
</gene>
<dbReference type="Gene3D" id="1.20.144.10">
    <property type="entry name" value="Phosphatidic acid phosphatase type 2/haloperoxidase"/>
    <property type="match status" value="1"/>
</dbReference>